<evidence type="ECO:0000313" key="1">
    <source>
        <dbReference type="EMBL" id="MCI17345.1"/>
    </source>
</evidence>
<protein>
    <submittedName>
        <fullName evidence="1">Uncharacterized protein</fullName>
    </submittedName>
</protein>
<feature type="non-terminal residue" evidence="1">
    <location>
        <position position="1"/>
    </location>
</feature>
<evidence type="ECO:0000313" key="2">
    <source>
        <dbReference type="Proteomes" id="UP000265520"/>
    </source>
</evidence>
<dbReference type="AlphaFoldDB" id="A0A392Q271"/>
<name>A0A392Q271_9FABA</name>
<organism evidence="1 2">
    <name type="scientific">Trifolium medium</name>
    <dbReference type="NCBI Taxonomy" id="97028"/>
    <lineage>
        <taxon>Eukaryota</taxon>
        <taxon>Viridiplantae</taxon>
        <taxon>Streptophyta</taxon>
        <taxon>Embryophyta</taxon>
        <taxon>Tracheophyta</taxon>
        <taxon>Spermatophyta</taxon>
        <taxon>Magnoliopsida</taxon>
        <taxon>eudicotyledons</taxon>
        <taxon>Gunneridae</taxon>
        <taxon>Pentapetalae</taxon>
        <taxon>rosids</taxon>
        <taxon>fabids</taxon>
        <taxon>Fabales</taxon>
        <taxon>Fabaceae</taxon>
        <taxon>Papilionoideae</taxon>
        <taxon>50 kb inversion clade</taxon>
        <taxon>NPAAA clade</taxon>
        <taxon>Hologalegina</taxon>
        <taxon>IRL clade</taxon>
        <taxon>Trifolieae</taxon>
        <taxon>Trifolium</taxon>
    </lineage>
</organism>
<comment type="caution">
    <text evidence="1">The sequence shown here is derived from an EMBL/GenBank/DDBJ whole genome shotgun (WGS) entry which is preliminary data.</text>
</comment>
<sequence>IVGIYEDGDGNVCGDEDHLRWWRRSEDVLSAQSLTR</sequence>
<reference evidence="1 2" key="1">
    <citation type="journal article" date="2018" name="Front. Plant Sci.">
        <title>Red Clover (Trifolium pratense) and Zigzag Clover (T. medium) - A Picture of Genomic Similarities and Differences.</title>
        <authorList>
            <person name="Dluhosova J."/>
            <person name="Istvanek J."/>
            <person name="Nedelnik J."/>
            <person name="Repkova J."/>
        </authorList>
    </citation>
    <scope>NUCLEOTIDE SEQUENCE [LARGE SCALE GENOMIC DNA]</scope>
    <source>
        <strain evidence="2">cv. 10/8</strain>
        <tissue evidence="1">Leaf</tissue>
    </source>
</reference>
<keyword evidence="2" id="KW-1185">Reference proteome</keyword>
<dbReference type="EMBL" id="LXQA010105052">
    <property type="protein sequence ID" value="MCI17345.1"/>
    <property type="molecule type" value="Genomic_DNA"/>
</dbReference>
<proteinExistence type="predicted"/>
<dbReference type="Proteomes" id="UP000265520">
    <property type="component" value="Unassembled WGS sequence"/>
</dbReference>
<accession>A0A392Q271</accession>